<feature type="compositionally biased region" description="Polar residues" evidence="9">
    <location>
        <begin position="1"/>
        <end position="11"/>
    </location>
</feature>
<evidence type="ECO:0000256" key="7">
    <source>
        <dbReference type="ARBA" id="ARBA00023136"/>
    </source>
</evidence>
<keyword evidence="5 8" id="KW-0812">Transmembrane</keyword>
<evidence type="ECO:0000256" key="1">
    <source>
        <dbReference type="ARBA" id="ARBA00004651"/>
    </source>
</evidence>
<name>A0AAD3TFX9_NEPGR</name>
<comment type="caution">
    <text evidence="11">The sequence shown here is derived from an EMBL/GenBank/DDBJ whole genome shotgun (WGS) entry which is preliminary data.</text>
</comment>
<feature type="transmembrane region" description="Helical" evidence="8">
    <location>
        <begin position="121"/>
        <end position="151"/>
    </location>
</feature>
<comment type="subcellular location">
    <subcellularLocation>
        <location evidence="1 8">Cell membrane</location>
        <topology evidence="1 8">Multi-pass membrane protein</topology>
    </subcellularLocation>
</comment>
<keyword evidence="6 8" id="KW-1133">Transmembrane helix</keyword>
<accession>A0AAD3TFX9</accession>
<dbReference type="InterPro" id="IPR006459">
    <property type="entry name" value="CASP/CASPL"/>
</dbReference>
<gene>
    <name evidence="11" type="ORF">Nepgr_030279</name>
</gene>
<evidence type="ECO:0000313" key="12">
    <source>
        <dbReference type="Proteomes" id="UP001279734"/>
    </source>
</evidence>
<feature type="transmembrane region" description="Helical" evidence="8">
    <location>
        <begin position="177"/>
        <end position="200"/>
    </location>
</feature>
<evidence type="ECO:0000256" key="8">
    <source>
        <dbReference type="RuleBase" id="RU361233"/>
    </source>
</evidence>
<dbReference type="GO" id="GO:0005886">
    <property type="term" value="C:plasma membrane"/>
    <property type="evidence" value="ECO:0007669"/>
    <property type="project" value="UniProtKB-SubCell"/>
</dbReference>
<evidence type="ECO:0000256" key="2">
    <source>
        <dbReference type="ARBA" id="ARBA00007651"/>
    </source>
</evidence>
<dbReference type="EMBL" id="BSYO01000034">
    <property type="protein sequence ID" value="GMH28436.1"/>
    <property type="molecule type" value="Genomic_DNA"/>
</dbReference>
<proteinExistence type="inferred from homology"/>
<keyword evidence="4 8" id="KW-1003">Cell membrane</keyword>
<dbReference type="PANTHER" id="PTHR36488">
    <property type="entry name" value="CASP-LIKE PROTEIN 1U1"/>
    <property type="match status" value="1"/>
</dbReference>
<keyword evidence="7 8" id="KW-0472">Membrane</keyword>
<dbReference type="PANTHER" id="PTHR36488:SF8">
    <property type="entry name" value="CASP-LIKE PROTEIN 1U1"/>
    <property type="match status" value="1"/>
</dbReference>
<dbReference type="Proteomes" id="UP001279734">
    <property type="component" value="Unassembled WGS sequence"/>
</dbReference>
<evidence type="ECO:0000256" key="3">
    <source>
        <dbReference type="ARBA" id="ARBA00011489"/>
    </source>
</evidence>
<feature type="domain" description="Casparian strip membrane protein" evidence="10">
    <location>
        <begin position="36"/>
        <end position="186"/>
    </location>
</feature>
<evidence type="ECO:0000256" key="4">
    <source>
        <dbReference type="ARBA" id="ARBA00022475"/>
    </source>
</evidence>
<keyword evidence="12" id="KW-1185">Reference proteome</keyword>
<dbReference type="Pfam" id="PF04535">
    <property type="entry name" value="CASP_dom"/>
    <property type="match status" value="1"/>
</dbReference>
<dbReference type="InterPro" id="IPR044173">
    <property type="entry name" value="CASPL"/>
</dbReference>
<comment type="similarity">
    <text evidence="2 8">Belongs to the Casparian strip membrane proteins (CASP) family.</text>
</comment>
<evidence type="ECO:0000256" key="6">
    <source>
        <dbReference type="ARBA" id="ARBA00022989"/>
    </source>
</evidence>
<organism evidence="11 12">
    <name type="scientific">Nepenthes gracilis</name>
    <name type="common">Slender pitcher plant</name>
    <dbReference type="NCBI Taxonomy" id="150966"/>
    <lineage>
        <taxon>Eukaryota</taxon>
        <taxon>Viridiplantae</taxon>
        <taxon>Streptophyta</taxon>
        <taxon>Embryophyta</taxon>
        <taxon>Tracheophyta</taxon>
        <taxon>Spermatophyta</taxon>
        <taxon>Magnoliopsida</taxon>
        <taxon>eudicotyledons</taxon>
        <taxon>Gunneridae</taxon>
        <taxon>Pentapetalae</taxon>
        <taxon>Caryophyllales</taxon>
        <taxon>Nepenthaceae</taxon>
        <taxon>Nepenthes</taxon>
    </lineage>
</organism>
<dbReference type="NCBIfam" id="TIGR01569">
    <property type="entry name" value="A_tha_TIGR01569"/>
    <property type="match status" value="1"/>
</dbReference>
<feature type="transmembrane region" description="Helical" evidence="8">
    <location>
        <begin position="86"/>
        <end position="109"/>
    </location>
</feature>
<dbReference type="InterPro" id="IPR006702">
    <property type="entry name" value="CASP_dom"/>
</dbReference>
<comment type="subunit">
    <text evidence="3 8">Homodimer and heterodimers.</text>
</comment>
<sequence length="205" mass="21683">MASSITTTTITEKVEPSRLSSPPPPPPPRATWACIGCDLVLRILLLAALIVAVVVTVTSKETEEVFSTTAFLVPESLSLEWTDSPAFIYFVVALSVAGLYAIITILASLCLICRKATQAKLFLILAVHDALILGIVASATGAAGGVAYIALRGNSKAEWGEVCGVYGKYCRYVGSSIVLALIASILLVVLVILNITSLYLRTPRS</sequence>
<feature type="region of interest" description="Disordered" evidence="9">
    <location>
        <begin position="1"/>
        <end position="26"/>
    </location>
</feature>
<evidence type="ECO:0000256" key="9">
    <source>
        <dbReference type="SAM" id="MobiDB-lite"/>
    </source>
</evidence>
<evidence type="ECO:0000313" key="11">
    <source>
        <dbReference type="EMBL" id="GMH28436.1"/>
    </source>
</evidence>
<reference evidence="11" key="1">
    <citation type="submission" date="2023-05" db="EMBL/GenBank/DDBJ databases">
        <title>Nepenthes gracilis genome sequencing.</title>
        <authorList>
            <person name="Fukushima K."/>
        </authorList>
    </citation>
    <scope>NUCLEOTIDE SEQUENCE</scope>
    <source>
        <strain evidence="11">SING2019-196</strain>
    </source>
</reference>
<dbReference type="AlphaFoldDB" id="A0AAD3TFX9"/>
<evidence type="ECO:0000256" key="5">
    <source>
        <dbReference type="ARBA" id="ARBA00022692"/>
    </source>
</evidence>
<feature type="transmembrane region" description="Helical" evidence="8">
    <location>
        <begin position="39"/>
        <end position="58"/>
    </location>
</feature>
<evidence type="ECO:0000259" key="10">
    <source>
        <dbReference type="Pfam" id="PF04535"/>
    </source>
</evidence>
<protein>
    <recommendedName>
        <fullName evidence="8">CASP-like protein</fullName>
    </recommendedName>
</protein>